<dbReference type="OrthoDB" id="300641at2759"/>
<feature type="compositionally biased region" description="Basic and acidic residues" evidence="15">
    <location>
        <begin position="674"/>
        <end position="684"/>
    </location>
</feature>
<dbReference type="GO" id="GO:0000139">
    <property type="term" value="C:Golgi membrane"/>
    <property type="evidence" value="ECO:0007669"/>
    <property type="project" value="TreeGrafter"/>
</dbReference>
<feature type="compositionally biased region" description="Acidic residues" evidence="15">
    <location>
        <begin position="802"/>
        <end position="816"/>
    </location>
</feature>
<keyword evidence="7 14" id="KW-0720">Serine protease</keyword>
<feature type="compositionally biased region" description="Basic and acidic residues" evidence="15">
    <location>
        <begin position="110"/>
        <end position="120"/>
    </location>
</feature>
<dbReference type="Gene3D" id="3.30.70.850">
    <property type="entry name" value="Peptidase S8, pro-domain"/>
    <property type="match status" value="1"/>
</dbReference>
<dbReference type="eggNOG" id="KOG3525">
    <property type="taxonomic scope" value="Eukaryota"/>
</dbReference>
<feature type="region of interest" description="Disordered" evidence="15">
    <location>
        <begin position="635"/>
        <end position="718"/>
    </location>
</feature>
<name>W2S726_CYPE1</name>
<feature type="compositionally biased region" description="Basic and acidic residues" evidence="15">
    <location>
        <begin position="636"/>
        <end position="648"/>
    </location>
</feature>
<evidence type="ECO:0000256" key="5">
    <source>
        <dbReference type="ARBA" id="ARBA00022729"/>
    </source>
</evidence>
<comment type="subcellular location">
    <subcellularLocation>
        <location evidence="1">Membrane</location>
    </subcellularLocation>
</comment>
<dbReference type="Proteomes" id="UP000030752">
    <property type="component" value="Unassembled WGS sequence"/>
</dbReference>
<feature type="region of interest" description="Disordered" evidence="15">
    <location>
        <begin position="110"/>
        <end position="147"/>
    </location>
</feature>
<dbReference type="STRING" id="1220924.W2S726"/>
<dbReference type="SUPFAM" id="SSF52743">
    <property type="entry name" value="Subtilisin-like"/>
    <property type="match status" value="1"/>
</dbReference>
<feature type="compositionally biased region" description="Gly residues" evidence="15">
    <location>
        <begin position="827"/>
        <end position="843"/>
    </location>
</feature>
<evidence type="ECO:0000259" key="18">
    <source>
        <dbReference type="PROSITE" id="PS51829"/>
    </source>
</evidence>
<dbReference type="InterPro" id="IPR002884">
    <property type="entry name" value="P_dom"/>
</dbReference>
<dbReference type="VEuPathDB" id="FungiDB:HMPREF1541_10596"/>
<evidence type="ECO:0000313" key="20">
    <source>
        <dbReference type="Proteomes" id="UP000030752"/>
    </source>
</evidence>
<dbReference type="Gene3D" id="2.60.120.260">
    <property type="entry name" value="Galactose-binding domain-like"/>
    <property type="match status" value="1"/>
</dbReference>
<evidence type="ECO:0000256" key="1">
    <source>
        <dbReference type="ARBA" id="ARBA00004370"/>
    </source>
</evidence>
<feature type="domain" description="P/Homo B" evidence="18">
    <location>
        <begin position="493"/>
        <end position="628"/>
    </location>
</feature>
<evidence type="ECO:0000256" key="6">
    <source>
        <dbReference type="ARBA" id="ARBA00022801"/>
    </source>
</evidence>
<evidence type="ECO:0000256" key="9">
    <source>
        <dbReference type="ARBA" id="ARBA00022989"/>
    </source>
</evidence>
<feature type="chain" id="PRO_5004825596" description="P/Homo B domain-containing protein" evidence="17">
    <location>
        <begin position="19"/>
        <end position="852"/>
    </location>
</feature>
<dbReference type="PROSITE" id="PS00138">
    <property type="entry name" value="SUBTILASE_SER"/>
    <property type="match status" value="1"/>
</dbReference>
<dbReference type="InterPro" id="IPR008979">
    <property type="entry name" value="Galactose-bd-like_sf"/>
</dbReference>
<evidence type="ECO:0000256" key="3">
    <source>
        <dbReference type="ARBA" id="ARBA00022670"/>
    </source>
</evidence>
<dbReference type="FunFam" id="2.60.120.260:FF:000026">
    <property type="entry name" value="proprotein convertase subtilisin/kexin type 7"/>
    <property type="match status" value="1"/>
</dbReference>
<dbReference type="PRINTS" id="PR00723">
    <property type="entry name" value="SUBTILISIN"/>
</dbReference>
<dbReference type="RefSeq" id="XP_008713488.1">
    <property type="nucleotide sequence ID" value="XM_008715266.1"/>
</dbReference>
<dbReference type="InterPro" id="IPR022398">
    <property type="entry name" value="Peptidase_S8_His-AS"/>
</dbReference>
<feature type="signal peptide" evidence="17">
    <location>
        <begin position="1"/>
        <end position="18"/>
    </location>
</feature>
<reference evidence="19 20" key="1">
    <citation type="submission" date="2013-03" db="EMBL/GenBank/DDBJ databases">
        <title>The Genome Sequence of Phialophora europaea CBS 101466.</title>
        <authorList>
            <consortium name="The Broad Institute Genomics Platform"/>
            <person name="Cuomo C."/>
            <person name="de Hoog S."/>
            <person name="Gorbushina A."/>
            <person name="Walker B."/>
            <person name="Young S.K."/>
            <person name="Zeng Q."/>
            <person name="Gargeya S."/>
            <person name="Fitzgerald M."/>
            <person name="Haas B."/>
            <person name="Abouelleil A."/>
            <person name="Allen A.W."/>
            <person name="Alvarado L."/>
            <person name="Arachchi H.M."/>
            <person name="Berlin A.M."/>
            <person name="Chapman S.B."/>
            <person name="Gainer-Dewar J."/>
            <person name="Goldberg J."/>
            <person name="Griggs A."/>
            <person name="Gujja S."/>
            <person name="Hansen M."/>
            <person name="Howarth C."/>
            <person name="Imamovic A."/>
            <person name="Ireland A."/>
            <person name="Larimer J."/>
            <person name="McCowan C."/>
            <person name="Murphy C."/>
            <person name="Pearson M."/>
            <person name="Poon T.W."/>
            <person name="Priest M."/>
            <person name="Roberts A."/>
            <person name="Saif S."/>
            <person name="Shea T."/>
            <person name="Sisk P."/>
            <person name="Sykes S."/>
            <person name="Wortman J."/>
            <person name="Nusbaum C."/>
            <person name="Birren B."/>
        </authorList>
    </citation>
    <scope>NUCLEOTIDE SEQUENCE [LARGE SCALE GENOMIC DNA]</scope>
    <source>
        <strain evidence="19 20">CBS 101466</strain>
    </source>
</reference>
<dbReference type="GO" id="GO:0007323">
    <property type="term" value="P:peptide pheromone maturation"/>
    <property type="evidence" value="ECO:0007669"/>
    <property type="project" value="EnsemblFungi"/>
</dbReference>
<evidence type="ECO:0000256" key="14">
    <source>
        <dbReference type="PROSITE-ProRule" id="PRU01240"/>
    </source>
</evidence>
<dbReference type="AlphaFoldDB" id="W2S726"/>
<feature type="active site" description="Charge relay system" evidence="13 14">
    <location>
        <position position="245"/>
    </location>
</feature>
<feature type="region of interest" description="Disordered" evidence="15">
    <location>
        <begin position="799"/>
        <end position="852"/>
    </location>
</feature>
<evidence type="ECO:0000256" key="16">
    <source>
        <dbReference type="SAM" id="Phobius"/>
    </source>
</evidence>
<evidence type="ECO:0000256" key="17">
    <source>
        <dbReference type="SAM" id="SignalP"/>
    </source>
</evidence>
<evidence type="ECO:0000313" key="19">
    <source>
        <dbReference type="EMBL" id="ETN44415.1"/>
    </source>
</evidence>
<evidence type="ECO:0000256" key="13">
    <source>
        <dbReference type="PIRSR" id="PIRSR615500-1"/>
    </source>
</evidence>
<dbReference type="InterPro" id="IPR036852">
    <property type="entry name" value="Peptidase_S8/S53_dom_sf"/>
</dbReference>
<dbReference type="Gene3D" id="3.40.50.200">
    <property type="entry name" value="Peptidase S8/S53 domain"/>
    <property type="match status" value="1"/>
</dbReference>
<dbReference type="InterPro" id="IPR015500">
    <property type="entry name" value="Peptidase_S8_subtilisin-rel"/>
</dbReference>
<gene>
    <name evidence="19" type="ORF">HMPREF1541_10596</name>
</gene>
<dbReference type="Pfam" id="PF00082">
    <property type="entry name" value="Peptidase_S8"/>
    <property type="match status" value="1"/>
</dbReference>
<keyword evidence="5 17" id="KW-0732">Signal</keyword>
<dbReference type="GO" id="GO:0016485">
    <property type="term" value="P:protein processing"/>
    <property type="evidence" value="ECO:0007669"/>
    <property type="project" value="EnsemblFungi"/>
</dbReference>
<dbReference type="Pfam" id="PF01483">
    <property type="entry name" value="P_proprotein"/>
    <property type="match status" value="1"/>
</dbReference>
<dbReference type="PROSITE" id="PS51892">
    <property type="entry name" value="SUBTILASE"/>
    <property type="match status" value="1"/>
</dbReference>
<keyword evidence="12" id="KW-0325">Glycoprotein</keyword>
<dbReference type="FunCoup" id="W2S726">
    <property type="interactions" value="137"/>
</dbReference>
<dbReference type="GO" id="GO:0004252">
    <property type="term" value="F:serine-type endopeptidase activity"/>
    <property type="evidence" value="ECO:0007669"/>
    <property type="project" value="UniProtKB-UniRule"/>
</dbReference>
<dbReference type="HOGENOM" id="CLU_002976_2_1_1"/>
<dbReference type="InterPro" id="IPR000209">
    <property type="entry name" value="Peptidase_S8/S53_dom"/>
</dbReference>
<dbReference type="GO" id="GO:0005802">
    <property type="term" value="C:trans-Golgi network"/>
    <property type="evidence" value="ECO:0007669"/>
    <property type="project" value="EnsemblFungi"/>
</dbReference>
<evidence type="ECO:0000256" key="7">
    <source>
        <dbReference type="ARBA" id="ARBA00022825"/>
    </source>
</evidence>
<keyword evidence="6 14" id="KW-0378">Hydrolase</keyword>
<dbReference type="InParanoid" id="W2S726"/>
<feature type="active site" description="Charge relay system" evidence="13 14">
    <location>
        <position position="207"/>
    </location>
</feature>
<keyword evidence="10 16" id="KW-0472">Membrane</keyword>
<comment type="similarity">
    <text evidence="2">Belongs to the peptidase S8 family. Furin subfamily.</text>
</comment>
<proteinExistence type="inferred from homology"/>
<dbReference type="PANTHER" id="PTHR42884">
    <property type="entry name" value="PROPROTEIN CONVERTASE SUBTILISIN/KEXIN-RELATED"/>
    <property type="match status" value="1"/>
</dbReference>
<protein>
    <recommendedName>
        <fullName evidence="18">P/Homo B domain-containing protein</fullName>
    </recommendedName>
</protein>
<dbReference type="InterPro" id="IPR023828">
    <property type="entry name" value="Peptidase_S8_Ser-AS"/>
</dbReference>
<keyword evidence="9 16" id="KW-1133">Transmembrane helix</keyword>
<accession>W2S726</accession>
<dbReference type="FunFam" id="3.40.50.200:FF:000005">
    <property type="entry name" value="Proprotein convertase subtilisin/kexin type 7"/>
    <property type="match status" value="1"/>
</dbReference>
<dbReference type="SUPFAM" id="SSF49785">
    <property type="entry name" value="Galactose-binding domain-like"/>
    <property type="match status" value="1"/>
</dbReference>
<evidence type="ECO:0000256" key="2">
    <source>
        <dbReference type="ARBA" id="ARBA00005325"/>
    </source>
</evidence>
<dbReference type="EMBL" id="KB822715">
    <property type="protein sequence ID" value="ETN44415.1"/>
    <property type="molecule type" value="Genomic_DNA"/>
</dbReference>
<evidence type="ECO:0000256" key="4">
    <source>
        <dbReference type="ARBA" id="ARBA00022692"/>
    </source>
</evidence>
<sequence>MRWSHWAGLLLGVQQACAQIPHRDYNANDYFALHLEDSLSPSQVAHRLGVKYEGPIGELPDHYTFSTPKGSSEDVDITLTELRRRRRKRSEANIAVDDILRKRTEGLEGVRWSQKQEQRKRLVKRPPPPVVQERQESADGQGKDQSLEQQEAIQHLDQVANELQILDPIFKEQWHLFNPLQLGHDLNVTGIWKEGITGQGVISAIIDDGLDMYSDDLKDNYYAAGSYDFNDPGPEPKPRLFDDKHGTRCAGEIAAVRNNVCGVGMAYDSKVAGIRILSKPISDEDEALAINYHYQENHIYSCSWGPPDDGKTMEGPGILIQKAMVQGIQKGRDGLGSVFVFAAGNGANNDDNCNFDGYTNSIYSITVGAIDRAGDHPYYSESCSAQLVVTYSSGHNDAIHTTDVGKDKCNTGHGGTSAAGPLVVGTVALALSVRPDLTWRDLQWLCVLTAIPIHEADGEWQDTAIGKKFSHMYGYGKVDAYQFVQAAKDFQSVKPQAWWHSPWIGVQHAIPEGDVGLAASFDVTQDMLTKANLERLEHVTVTMNVKHTRRGDLSVELRSPEGIVSHLATARRNDAAQEGYVDWTFMSVVHWGEKGVGTWTIIAKDTNLNEHNGTFIDWRLNLWGEAIDASIQELHPMPDEHDDDHETAPADISTTSISADPGSHSTPPPGNPTDHIDRPSKPKPSDGPSASPTSTSPSEADTTASSSPSPTHTSSSSFLPSFFPTFGVSKKTQIWIYGSLGLIIVFCAGLGAYFLVQRRKRLNSTRDGYEFEMVNTEDDEDARRGLKRPRRGGDLYNAFAADSDEDLYSADEEESGDERYEDTPSGSSGGSGTGGSGGAGAGRGVNEKGNGT</sequence>
<feature type="transmembrane region" description="Helical" evidence="16">
    <location>
        <begin position="734"/>
        <end position="756"/>
    </location>
</feature>
<feature type="active site" description="Charge relay system" evidence="13 14">
    <location>
        <position position="417"/>
    </location>
</feature>
<dbReference type="PANTHER" id="PTHR42884:SF14">
    <property type="entry name" value="NEUROENDOCRINE CONVERTASE 1"/>
    <property type="match status" value="1"/>
</dbReference>
<feature type="compositionally biased region" description="Basic and acidic residues" evidence="15">
    <location>
        <begin position="133"/>
        <end position="146"/>
    </location>
</feature>
<dbReference type="InterPro" id="IPR038466">
    <property type="entry name" value="S8_pro-domain_sf"/>
</dbReference>
<dbReference type="InterPro" id="IPR034182">
    <property type="entry name" value="Kexin/furin"/>
</dbReference>
<feature type="compositionally biased region" description="Low complexity" evidence="15">
    <location>
        <begin position="688"/>
        <end position="718"/>
    </location>
</feature>
<keyword evidence="11" id="KW-0865">Zymogen</keyword>
<dbReference type="GeneID" id="19977935"/>
<keyword evidence="8" id="KW-0106">Calcium</keyword>
<evidence type="ECO:0000256" key="10">
    <source>
        <dbReference type="ARBA" id="ARBA00023136"/>
    </source>
</evidence>
<dbReference type="CDD" id="cd04059">
    <property type="entry name" value="Peptidases_S8_Protein_convertases_Kexins_Furin-like"/>
    <property type="match status" value="1"/>
</dbReference>
<keyword evidence="20" id="KW-1185">Reference proteome</keyword>
<organism evidence="19 20">
    <name type="scientific">Cyphellophora europaea (strain CBS 101466)</name>
    <name type="common">Phialophora europaea</name>
    <dbReference type="NCBI Taxonomy" id="1220924"/>
    <lineage>
        <taxon>Eukaryota</taxon>
        <taxon>Fungi</taxon>
        <taxon>Dikarya</taxon>
        <taxon>Ascomycota</taxon>
        <taxon>Pezizomycotina</taxon>
        <taxon>Eurotiomycetes</taxon>
        <taxon>Chaetothyriomycetidae</taxon>
        <taxon>Chaetothyriales</taxon>
        <taxon>Cyphellophoraceae</taxon>
        <taxon>Cyphellophora</taxon>
    </lineage>
</organism>
<keyword evidence="3 14" id="KW-0645">Protease</keyword>
<evidence type="ECO:0000256" key="12">
    <source>
        <dbReference type="ARBA" id="ARBA00023180"/>
    </source>
</evidence>
<dbReference type="PROSITE" id="PS51829">
    <property type="entry name" value="P_HOMO_B"/>
    <property type="match status" value="1"/>
</dbReference>
<keyword evidence="4 16" id="KW-0812">Transmembrane</keyword>
<dbReference type="PROSITE" id="PS00137">
    <property type="entry name" value="SUBTILASE_HIS"/>
    <property type="match status" value="1"/>
</dbReference>
<evidence type="ECO:0000256" key="8">
    <source>
        <dbReference type="ARBA" id="ARBA00022837"/>
    </source>
</evidence>
<evidence type="ECO:0000256" key="11">
    <source>
        <dbReference type="ARBA" id="ARBA00023145"/>
    </source>
</evidence>
<evidence type="ECO:0000256" key="15">
    <source>
        <dbReference type="SAM" id="MobiDB-lite"/>
    </source>
</evidence>